<protein>
    <recommendedName>
        <fullName evidence="1">aminodeoxychorismate synthase</fullName>
        <ecNumber evidence="1">2.6.1.85</ecNumber>
    </recommendedName>
</protein>
<feature type="domain" description="Chorismate-utilising enzyme C-terminal" evidence="3">
    <location>
        <begin position="411"/>
        <end position="664"/>
    </location>
</feature>
<evidence type="ECO:0000259" key="3">
    <source>
        <dbReference type="Pfam" id="PF00425"/>
    </source>
</evidence>
<proteinExistence type="predicted"/>
<keyword evidence="6" id="KW-1185">Reference proteome</keyword>
<dbReference type="PANTHER" id="PTHR11236:SF18">
    <property type="entry name" value="AMINODEOXYCHORISMATE SYNTHASE"/>
    <property type="match status" value="1"/>
</dbReference>
<name>A0A0D4C3C4_9MICC</name>
<organism evidence="5 6">
    <name type="scientific">Psychromicrobium lacuslunae</name>
    <dbReference type="NCBI Taxonomy" id="1618207"/>
    <lineage>
        <taxon>Bacteria</taxon>
        <taxon>Bacillati</taxon>
        <taxon>Actinomycetota</taxon>
        <taxon>Actinomycetes</taxon>
        <taxon>Micrococcales</taxon>
        <taxon>Micrococcaceae</taxon>
        <taxon>Psychromicrobium</taxon>
    </lineage>
</organism>
<dbReference type="Gene3D" id="3.40.50.300">
    <property type="entry name" value="P-loop containing nucleotide triphosphate hydrolases"/>
    <property type="match status" value="1"/>
</dbReference>
<dbReference type="InterPro" id="IPR005801">
    <property type="entry name" value="ADC_synthase"/>
</dbReference>
<dbReference type="Gene3D" id="3.60.120.10">
    <property type="entry name" value="Anthranilate synthase"/>
    <property type="match status" value="1"/>
</dbReference>
<dbReference type="SUPFAM" id="SSF52540">
    <property type="entry name" value="P-loop containing nucleoside triphosphate hydrolases"/>
    <property type="match status" value="1"/>
</dbReference>
<dbReference type="Pfam" id="PF04715">
    <property type="entry name" value="Anth_synt_I_N"/>
    <property type="match status" value="1"/>
</dbReference>
<dbReference type="InterPro" id="IPR019999">
    <property type="entry name" value="Anth_synth_I-like"/>
</dbReference>
<dbReference type="InterPro" id="IPR027417">
    <property type="entry name" value="P-loop_NTPase"/>
</dbReference>
<sequence>MIIAIDGRSGAGKTSLALELASLLRKHREVSLFHLEDIYPGWNGLVAGVDRYVQTVLTPLSQGLDAEWVSWDWEAHFDGEARRTATAPIVIIEGVGAAQLAARELLDVVIWVAADDELRKQRALSRDGETYAPYWELWAAQEEMLLAEYQPVHDADIVLNADGPAAARPTDTLAALGTIPELSNLLAPELLQQRERQIVADQLPFRGDTLGLFNRLFGKSRHAVWLDSSDAGALSGRNRFSLMADDGGASGQLALHSNGLTRLLINDVEVRLPGPFFSWLDRQWSSTGSNLEATAPGFQLGWLGYLGYELKRESGGSDQAAATPDAALIFADRAVVIDHQEHLAWALSFESSEESAQWLEEVREAIKPTAPAADRLGAEPIKIDLDDAALNAAAALRNSLSSEAKLRDSAAGYQNKVSQSQHQITEGNSYEVCLTTALDFQLDADPLALYALLRCANPAPFASFLRFGKLAVLSTSPERFLSISATGSLKAEPIKGTRRRDQDPAVDRALRDELANSAKDRAENVMIVDLMRNDLSRFADPESVKVSRLCDVESYASVHQLVSTIEAQLSPGASRAEAVAVAFPAGSMTGAPKISTMHILDDLEAAPRGVYSGAIGYFSRDGSCDLSVVIRTLVLNDGQASLGVGGAITADSIPEAEWDEVQAKAFGVLNALGLEFPEG</sequence>
<dbReference type="Proteomes" id="UP000061839">
    <property type="component" value="Chromosome"/>
</dbReference>
<dbReference type="NCBIfam" id="TIGR00553">
    <property type="entry name" value="pabB"/>
    <property type="match status" value="1"/>
</dbReference>
<evidence type="ECO:0000313" key="6">
    <source>
        <dbReference type="Proteomes" id="UP000061839"/>
    </source>
</evidence>
<dbReference type="GO" id="GO:0046820">
    <property type="term" value="F:4-amino-4-deoxychorismate synthase activity"/>
    <property type="evidence" value="ECO:0007669"/>
    <property type="project" value="UniProtKB-EC"/>
</dbReference>
<reference evidence="5 6" key="1">
    <citation type="journal article" date="2015" name="Genome Announc.">
        <title>Complete Genome Sequencing of Protease-Producing Novel Arthrobacter sp. Strain IHBB 11108 Using PacBio Single-Molecule Real-Time Sequencing Technology.</title>
        <authorList>
            <person name="Kiran S."/>
            <person name="Swarnkar M.K."/>
            <person name="Pal M."/>
            <person name="Thakur R."/>
            <person name="Tewari R."/>
            <person name="Singh A.K."/>
            <person name="Gulati A."/>
        </authorList>
    </citation>
    <scope>NUCLEOTIDE SEQUENCE [LARGE SCALE GENOMIC DNA]</scope>
    <source>
        <strain evidence="5 6">IHBB 11108</strain>
    </source>
</reference>
<dbReference type="AlphaFoldDB" id="A0A0D4C3C4"/>
<dbReference type="Pfam" id="PF00425">
    <property type="entry name" value="Chorismate_bind"/>
    <property type="match status" value="1"/>
</dbReference>
<dbReference type="InterPro" id="IPR005802">
    <property type="entry name" value="ADC_synth_comp_1"/>
</dbReference>
<dbReference type="GO" id="GO:0009396">
    <property type="term" value="P:folic acid-containing compound biosynthetic process"/>
    <property type="evidence" value="ECO:0007669"/>
    <property type="project" value="InterPro"/>
</dbReference>
<dbReference type="KEGG" id="ari:UM93_11765"/>
<evidence type="ECO:0000256" key="2">
    <source>
        <dbReference type="ARBA" id="ARBA00022679"/>
    </source>
</evidence>
<dbReference type="STRING" id="1618207.UM93_11765"/>
<dbReference type="EMBL" id="CP011005">
    <property type="protein sequence ID" value="AJT43088.1"/>
    <property type="molecule type" value="Genomic_DNA"/>
</dbReference>
<dbReference type="GO" id="GO:0008153">
    <property type="term" value="P:4-aminobenzoate biosynthetic process"/>
    <property type="evidence" value="ECO:0007669"/>
    <property type="project" value="TreeGrafter"/>
</dbReference>
<evidence type="ECO:0000259" key="4">
    <source>
        <dbReference type="Pfam" id="PF04715"/>
    </source>
</evidence>
<dbReference type="InterPro" id="IPR015890">
    <property type="entry name" value="Chorismate_C"/>
</dbReference>
<gene>
    <name evidence="5" type="ORF">UM93_11765</name>
</gene>
<dbReference type="HOGENOM" id="CLU_006493_7_0_11"/>
<accession>A0A0D4C3C4</accession>
<dbReference type="SUPFAM" id="SSF56322">
    <property type="entry name" value="ADC synthase"/>
    <property type="match status" value="1"/>
</dbReference>
<dbReference type="InterPro" id="IPR006805">
    <property type="entry name" value="Anth_synth_I_N"/>
</dbReference>
<dbReference type="GO" id="GO:0000162">
    <property type="term" value="P:L-tryptophan biosynthetic process"/>
    <property type="evidence" value="ECO:0007669"/>
    <property type="project" value="TreeGrafter"/>
</dbReference>
<evidence type="ECO:0000313" key="5">
    <source>
        <dbReference type="EMBL" id="AJT43088.1"/>
    </source>
</evidence>
<dbReference type="GO" id="GO:0005737">
    <property type="term" value="C:cytoplasm"/>
    <property type="evidence" value="ECO:0007669"/>
    <property type="project" value="TreeGrafter"/>
</dbReference>
<dbReference type="EC" id="2.6.1.85" evidence="1"/>
<evidence type="ECO:0000256" key="1">
    <source>
        <dbReference type="ARBA" id="ARBA00013139"/>
    </source>
</evidence>
<feature type="domain" description="Anthranilate synthase component I N-terminal" evidence="4">
    <location>
        <begin position="210"/>
        <end position="342"/>
    </location>
</feature>
<dbReference type="PRINTS" id="PR00095">
    <property type="entry name" value="ANTSNTHASEI"/>
</dbReference>
<dbReference type="PANTHER" id="PTHR11236">
    <property type="entry name" value="AMINOBENZOATE/ANTHRANILATE SYNTHASE"/>
    <property type="match status" value="1"/>
</dbReference>
<dbReference type="PATRIC" id="fig|1618207.4.peg.2385"/>
<keyword evidence="2" id="KW-0808">Transferase</keyword>